<evidence type="ECO:0000313" key="3">
    <source>
        <dbReference type="EMBL" id="SDY12062.1"/>
    </source>
</evidence>
<reference evidence="3 4" key="1">
    <citation type="submission" date="2016-10" db="EMBL/GenBank/DDBJ databases">
        <authorList>
            <person name="de Groot N.N."/>
        </authorList>
    </citation>
    <scope>NUCLEOTIDE SEQUENCE [LARGE SCALE GENOMIC DNA]</scope>
    <source>
        <strain evidence="3 4">LMG 24775</strain>
    </source>
</reference>
<dbReference type="GO" id="GO:0015074">
    <property type="term" value="P:DNA integration"/>
    <property type="evidence" value="ECO:0007669"/>
    <property type="project" value="InterPro"/>
</dbReference>
<keyword evidence="1" id="KW-0233">DNA recombination</keyword>
<evidence type="ECO:0008006" key="5">
    <source>
        <dbReference type="Google" id="ProtNLM"/>
    </source>
</evidence>
<organism evidence="3 4">
    <name type="scientific">Delftia lacustris</name>
    <dbReference type="NCBI Taxonomy" id="558537"/>
    <lineage>
        <taxon>Bacteria</taxon>
        <taxon>Pseudomonadati</taxon>
        <taxon>Pseudomonadota</taxon>
        <taxon>Betaproteobacteria</taxon>
        <taxon>Burkholderiales</taxon>
        <taxon>Comamonadaceae</taxon>
        <taxon>Delftia</taxon>
    </lineage>
</organism>
<accession>A0A1H3H997</accession>
<dbReference type="Proteomes" id="UP000183417">
    <property type="component" value="Unassembled WGS sequence"/>
</dbReference>
<feature type="region of interest" description="Disordered" evidence="2">
    <location>
        <begin position="305"/>
        <end position="351"/>
    </location>
</feature>
<evidence type="ECO:0000313" key="4">
    <source>
        <dbReference type="Proteomes" id="UP000183417"/>
    </source>
</evidence>
<evidence type="ECO:0000256" key="1">
    <source>
        <dbReference type="ARBA" id="ARBA00023172"/>
    </source>
</evidence>
<name>A0A1H3H997_9BURK</name>
<sequence>MSALIQDLKAKMLQSTELLRQIASDCSRRAGRSPDTEHDYLRLGQSLLTRAKAAQGGLVGVVSDTRRPTTFQKRISALRFTLQQRQLELLGSIIEPVSDEQAQRLIAAFEEQIGHVQALIELRRRGVRGPRALRNSKRRALSGLPADWRVQLCKRGRAGRYRAALLVAALTGCRPSELEKGIKVWLTRDATTGQTHIYLEIAGAKVKREQGQPRRRLTFAMDDPHPLVSMLKELLPDKADAPVVIHIESAMNFSAEVQRLAACLWPSHRHTVTAYCFRHQWAADAKRNGDAEAVSRGLGHLSSKTQRVYGTASQGRPPHALKPSTIEADRSIKGSAADVVPPDPDEPESAS</sequence>
<dbReference type="GO" id="GO:0006310">
    <property type="term" value="P:DNA recombination"/>
    <property type="evidence" value="ECO:0007669"/>
    <property type="project" value="UniProtKB-KW"/>
</dbReference>
<dbReference type="GO" id="GO:0003677">
    <property type="term" value="F:DNA binding"/>
    <property type="evidence" value="ECO:0007669"/>
    <property type="project" value="InterPro"/>
</dbReference>
<dbReference type="InterPro" id="IPR013762">
    <property type="entry name" value="Integrase-like_cat_sf"/>
</dbReference>
<evidence type="ECO:0000256" key="2">
    <source>
        <dbReference type="SAM" id="MobiDB-lite"/>
    </source>
</evidence>
<dbReference type="Gene3D" id="1.10.443.10">
    <property type="entry name" value="Intergrase catalytic core"/>
    <property type="match status" value="1"/>
</dbReference>
<dbReference type="AlphaFoldDB" id="A0A1H3H997"/>
<protein>
    <recommendedName>
        <fullName evidence="5">Phage integrase family protein</fullName>
    </recommendedName>
</protein>
<dbReference type="EMBL" id="FNPE01000002">
    <property type="protein sequence ID" value="SDY12062.1"/>
    <property type="molecule type" value="Genomic_DNA"/>
</dbReference>
<dbReference type="SUPFAM" id="SSF56349">
    <property type="entry name" value="DNA breaking-rejoining enzymes"/>
    <property type="match status" value="1"/>
</dbReference>
<feature type="compositionally biased region" description="Polar residues" evidence="2">
    <location>
        <begin position="305"/>
        <end position="314"/>
    </location>
</feature>
<gene>
    <name evidence="3" type="ORF">SAMN05421547_102546</name>
</gene>
<proteinExistence type="predicted"/>
<dbReference type="GeneID" id="94690504"/>
<dbReference type="RefSeq" id="WP_016445647.1">
    <property type="nucleotide sequence ID" value="NZ_CP141274.1"/>
</dbReference>
<dbReference type="InterPro" id="IPR011010">
    <property type="entry name" value="DNA_brk_join_enz"/>
</dbReference>